<evidence type="ECO:0000259" key="1">
    <source>
        <dbReference type="Pfam" id="PF00534"/>
    </source>
</evidence>
<sequence length="387" mass="44679">MKILFIHNKYKQAGGEDAVLLSEEKMLDHYGCTVRSIIFNNDEINSSTQKALGFFSAIYSFKSKKRLAQEIQKFRPDVIHVHNFFPLVSPSVYDLANSYEIPVVQTLHNYRLICPGALLLKDNTICEKCVKGNFTYAIINRCYRQSFLGSTSVALMDFIHRLRNTWNEKIDRIICLTEFARSKFVDAGFTHSKIVVKPNFVTEKKFSGFKRDNIGLFVGRISVEKGVDILVKINDRINGKLLIVGDGPEIEKLRGLDNYVLLGLKKNEEVQRLMQQVSFLVFPSIWYEGLPMTILEAFSNKLPVIATNIGAMSSVIDNHRTGLHFNIDDCEELIDQINWAYNNFDSMREYGMAAYNEYLKKYSLQVNYKKQIEIYQDVINEKKRQRD</sequence>
<keyword evidence="4" id="KW-1185">Reference proteome</keyword>
<dbReference type="InterPro" id="IPR001296">
    <property type="entry name" value="Glyco_trans_1"/>
</dbReference>
<name>A0A941F5T4_9BACT</name>
<proteinExistence type="predicted"/>
<feature type="domain" description="Glycosyl transferase family 1" evidence="1">
    <location>
        <begin position="205"/>
        <end position="355"/>
    </location>
</feature>
<evidence type="ECO:0000313" key="4">
    <source>
        <dbReference type="Proteomes" id="UP000679220"/>
    </source>
</evidence>
<dbReference type="InterPro" id="IPR028098">
    <property type="entry name" value="Glyco_trans_4-like_N"/>
</dbReference>
<dbReference type="GO" id="GO:0016757">
    <property type="term" value="F:glycosyltransferase activity"/>
    <property type="evidence" value="ECO:0007669"/>
    <property type="project" value="InterPro"/>
</dbReference>
<dbReference type="Pfam" id="PF13439">
    <property type="entry name" value="Glyco_transf_4"/>
    <property type="match status" value="1"/>
</dbReference>
<dbReference type="AlphaFoldDB" id="A0A941F5T4"/>
<dbReference type="InterPro" id="IPR050194">
    <property type="entry name" value="Glycosyltransferase_grp1"/>
</dbReference>
<gene>
    <name evidence="3" type="ORF">KDU71_17555</name>
</gene>
<organism evidence="3 4">
    <name type="scientific">Carboxylicivirga sediminis</name>
    <dbReference type="NCBI Taxonomy" id="2006564"/>
    <lineage>
        <taxon>Bacteria</taxon>
        <taxon>Pseudomonadati</taxon>
        <taxon>Bacteroidota</taxon>
        <taxon>Bacteroidia</taxon>
        <taxon>Marinilabiliales</taxon>
        <taxon>Marinilabiliaceae</taxon>
        <taxon>Carboxylicivirga</taxon>
    </lineage>
</organism>
<dbReference type="Gene3D" id="3.40.50.2000">
    <property type="entry name" value="Glycogen Phosphorylase B"/>
    <property type="match status" value="2"/>
</dbReference>
<dbReference type="EMBL" id="JAGTAR010000031">
    <property type="protein sequence ID" value="MBR8537378.1"/>
    <property type="molecule type" value="Genomic_DNA"/>
</dbReference>
<evidence type="ECO:0000313" key="3">
    <source>
        <dbReference type="EMBL" id="MBR8537378.1"/>
    </source>
</evidence>
<dbReference type="Pfam" id="PF00534">
    <property type="entry name" value="Glycos_transf_1"/>
    <property type="match status" value="1"/>
</dbReference>
<dbReference type="PANTHER" id="PTHR45947">
    <property type="entry name" value="SULFOQUINOVOSYL TRANSFERASE SQD2"/>
    <property type="match status" value="1"/>
</dbReference>
<dbReference type="Proteomes" id="UP000679220">
    <property type="component" value="Unassembled WGS sequence"/>
</dbReference>
<dbReference type="RefSeq" id="WP_212192402.1">
    <property type="nucleotide sequence ID" value="NZ_JAGTAR010000031.1"/>
</dbReference>
<accession>A0A941F5T4</accession>
<feature type="domain" description="Glycosyltransferase subfamily 4-like N-terminal" evidence="2">
    <location>
        <begin position="56"/>
        <end position="201"/>
    </location>
</feature>
<dbReference type="SUPFAM" id="SSF53756">
    <property type="entry name" value="UDP-Glycosyltransferase/glycogen phosphorylase"/>
    <property type="match status" value="1"/>
</dbReference>
<dbReference type="PANTHER" id="PTHR45947:SF13">
    <property type="entry name" value="TRANSFERASE"/>
    <property type="match status" value="1"/>
</dbReference>
<comment type="caution">
    <text evidence="3">The sequence shown here is derived from an EMBL/GenBank/DDBJ whole genome shotgun (WGS) entry which is preliminary data.</text>
</comment>
<evidence type="ECO:0000259" key="2">
    <source>
        <dbReference type="Pfam" id="PF13439"/>
    </source>
</evidence>
<dbReference type="CDD" id="cd03801">
    <property type="entry name" value="GT4_PimA-like"/>
    <property type="match status" value="1"/>
</dbReference>
<reference evidence="3" key="2">
    <citation type="submission" date="2021-04" db="EMBL/GenBank/DDBJ databases">
        <authorList>
            <person name="Zhang T."/>
            <person name="Zhang Y."/>
            <person name="Lu D."/>
            <person name="Zuo D."/>
            <person name="Du Z."/>
        </authorList>
    </citation>
    <scope>NUCLEOTIDE SEQUENCE</scope>
    <source>
        <strain evidence="3">JR1</strain>
    </source>
</reference>
<protein>
    <submittedName>
        <fullName evidence="3">Glycosyltransferase family 4 protein</fullName>
    </submittedName>
</protein>
<reference evidence="3" key="1">
    <citation type="journal article" date="2018" name="Int. J. Syst. Evol. Microbiol.">
        <title>Carboxylicivirga sediminis sp. nov., isolated from coastal sediment.</title>
        <authorList>
            <person name="Wang F.Q."/>
            <person name="Ren L.H."/>
            <person name="Zou R.J."/>
            <person name="Sun Y.Z."/>
            <person name="Liu X.J."/>
            <person name="Jiang F."/>
            <person name="Liu L.J."/>
        </authorList>
    </citation>
    <scope>NUCLEOTIDE SEQUENCE</scope>
    <source>
        <strain evidence="3">JR1</strain>
    </source>
</reference>